<protein>
    <submittedName>
        <fullName evidence="1">Unplaced genomic scaffold K443scaffold_392, whole genome shotgun sequence</fullName>
    </submittedName>
</protein>
<sequence>MPVACVSQTHCQIPSLAIFHGIGISANLRLEWKFRLEMTRMGMESHYRLADDISWGGFTMRTDWKSADPSTAR</sequence>
<dbReference type="AlphaFoldDB" id="A0A0C9WI24"/>
<evidence type="ECO:0000313" key="1">
    <source>
        <dbReference type="EMBL" id="KIJ92199.1"/>
    </source>
</evidence>
<evidence type="ECO:0000313" key="2">
    <source>
        <dbReference type="Proteomes" id="UP000054477"/>
    </source>
</evidence>
<dbReference type="EMBL" id="KN838927">
    <property type="protein sequence ID" value="KIJ92199.1"/>
    <property type="molecule type" value="Genomic_DNA"/>
</dbReference>
<reference evidence="1 2" key="1">
    <citation type="submission" date="2014-04" db="EMBL/GenBank/DDBJ databases">
        <authorList>
            <consortium name="DOE Joint Genome Institute"/>
            <person name="Kuo A."/>
            <person name="Kohler A."/>
            <person name="Nagy L.G."/>
            <person name="Floudas D."/>
            <person name="Copeland A."/>
            <person name="Barry K.W."/>
            <person name="Cichocki N."/>
            <person name="Veneault-Fourrey C."/>
            <person name="LaButti K."/>
            <person name="Lindquist E.A."/>
            <person name="Lipzen A."/>
            <person name="Lundell T."/>
            <person name="Morin E."/>
            <person name="Murat C."/>
            <person name="Sun H."/>
            <person name="Tunlid A."/>
            <person name="Henrissat B."/>
            <person name="Grigoriev I.V."/>
            <person name="Hibbett D.S."/>
            <person name="Martin F."/>
            <person name="Nordberg H.P."/>
            <person name="Cantor M.N."/>
            <person name="Hua S.X."/>
        </authorList>
    </citation>
    <scope>NUCLEOTIDE SEQUENCE [LARGE SCALE GENOMIC DNA]</scope>
    <source>
        <strain evidence="1 2">LaAM-08-1</strain>
    </source>
</reference>
<dbReference type="HOGENOM" id="CLU_2705207_0_0_1"/>
<accession>A0A0C9WI24</accession>
<name>A0A0C9WI24_9AGAR</name>
<gene>
    <name evidence="1" type="ORF">K443DRAFT_444604</name>
</gene>
<dbReference type="Proteomes" id="UP000054477">
    <property type="component" value="Unassembled WGS sequence"/>
</dbReference>
<keyword evidence="2" id="KW-1185">Reference proteome</keyword>
<reference evidence="2" key="2">
    <citation type="submission" date="2015-01" db="EMBL/GenBank/DDBJ databases">
        <title>Evolutionary Origins and Diversification of the Mycorrhizal Mutualists.</title>
        <authorList>
            <consortium name="DOE Joint Genome Institute"/>
            <consortium name="Mycorrhizal Genomics Consortium"/>
            <person name="Kohler A."/>
            <person name="Kuo A."/>
            <person name="Nagy L.G."/>
            <person name="Floudas D."/>
            <person name="Copeland A."/>
            <person name="Barry K.W."/>
            <person name="Cichocki N."/>
            <person name="Veneault-Fourrey C."/>
            <person name="LaButti K."/>
            <person name="Lindquist E.A."/>
            <person name="Lipzen A."/>
            <person name="Lundell T."/>
            <person name="Morin E."/>
            <person name="Murat C."/>
            <person name="Riley R."/>
            <person name="Ohm R."/>
            <person name="Sun H."/>
            <person name="Tunlid A."/>
            <person name="Henrissat B."/>
            <person name="Grigoriev I.V."/>
            <person name="Hibbett D.S."/>
            <person name="Martin F."/>
        </authorList>
    </citation>
    <scope>NUCLEOTIDE SEQUENCE [LARGE SCALE GENOMIC DNA]</scope>
    <source>
        <strain evidence="2">LaAM-08-1</strain>
    </source>
</reference>
<organism evidence="1 2">
    <name type="scientific">Laccaria amethystina LaAM-08-1</name>
    <dbReference type="NCBI Taxonomy" id="1095629"/>
    <lineage>
        <taxon>Eukaryota</taxon>
        <taxon>Fungi</taxon>
        <taxon>Dikarya</taxon>
        <taxon>Basidiomycota</taxon>
        <taxon>Agaricomycotina</taxon>
        <taxon>Agaricomycetes</taxon>
        <taxon>Agaricomycetidae</taxon>
        <taxon>Agaricales</taxon>
        <taxon>Agaricineae</taxon>
        <taxon>Hydnangiaceae</taxon>
        <taxon>Laccaria</taxon>
    </lineage>
</organism>
<proteinExistence type="predicted"/>